<protein>
    <submittedName>
        <fullName evidence="2">Uncharacterized protein</fullName>
    </submittedName>
</protein>
<keyword evidence="3" id="KW-1185">Reference proteome</keyword>
<gene>
    <name evidence="2" type="ORF">RRG08_049169</name>
</gene>
<feature type="region of interest" description="Disordered" evidence="1">
    <location>
        <begin position="12"/>
        <end position="32"/>
    </location>
</feature>
<organism evidence="2 3">
    <name type="scientific">Elysia crispata</name>
    <name type="common">lettuce slug</name>
    <dbReference type="NCBI Taxonomy" id="231223"/>
    <lineage>
        <taxon>Eukaryota</taxon>
        <taxon>Metazoa</taxon>
        <taxon>Spiralia</taxon>
        <taxon>Lophotrochozoa</taxon>
        <taxon>Mollusca</taxon>
        <taxon>Gastropoda</taxon>
        <taxon>Heterobranchia</taxon>
        <taxon>Euthyneura</taxon>
        <taxon>Panpulmonata</taxon>
        <taxon>Sacoglossa</taxon>
        <taxon>Placobranchoidea</taxon>
        <taxon>Plakobranchidae</taxon>
        <taxon>Elysia</taxon>
    </lineage>
</organism>
<reference evidence="2" key="1">
    <citation type="journal article" date="2023" name="G3 (Bethesda)">
        <title>A reference genome for the long-term kleptoplast-retaining sea slug Elysia crispata morphotype clarki.</title>
        <authorList>
            <person name="Eastman K.E."/>
            <person name="Pendleton A.L."/>
            <person name="Shaikh M.A."/>
            <person name="Suttiyut T."/>
            <person name="Ogas R."/>
            <person name="Tomko P."/>
            <person name="Gavelis G."/>
            <person name="Widhalm J.R."/>
            <person name="Wisecaver J.H."/>
        </authorList>
    </citation>
    <scope>NUCLEOTIDE SEQUENCE</scope>
    <source>
        <strain evidence="2">ECLA1</strain>
    </source>
</reference>
<dbReference type="EMBL" id="JAWDGP010001372">
    <property type="protein sequence ID" value="KAK3792470.1"/>
    <property type="molecule type" value="Genomic_DNA"/>
</dbReference>
<evidence type="ECO:0000313" key="2">
    <source>
        <dbReference type="EMBL" id="KAK3792470.1"/>
    </source>
</evidence>
<dbReference type="AlphaFoldDB" id="A0AAE1AR25"/>
<sequence length="168" mass="18942">MFTLLRNIDRVGSGSCEPQVNSHPESLGQWPGDEQAVGLSGTDRSLDCRARPTMFLVSKIPRAESEVETGWRGGQTLHRQTRSPSHHEQCPRHVPTRTRHRQSKETLLHLIPVEMSMFVQCAGESTPGSLSDQWTSLRGNHRLYPRRDSSQYGHTMVLVQPGASRFPF</sequence>
<accession>A0AAE1AR25</accession>
<proteinExistence type="predicted"/>
<name>A0AAE1AR25_9GAST</name>
<comment type="caution">
    <text evidence="2">The sequence shown here is derived from an EMBL/GenBank/DDBJ whole genome shotgun (WGS) entry which is preliminary data.</text>
</comment>
<evidence type="ECO:0000313" key="3">
    <source>
        <dbReference type="Proteomes" id="UP001283361"/>
    </source>
</evidence>
<feature type="region of interest" description="Disordered" evidence="1">
    <location>
        <begin position="66"/>
        <end position="102"/>
    </location>
</feature>
<dbReference type="Proteomes" id="UP001283361">
    <property type="component" value="Unassembled WGS sequence"/>
</dbReference>
<evidence type="ECO:0000256" key="1">
    <source>
        <dbReference type="SAM" id="MobiDB-lite"/>
    </source>
</evidence>